<comment type="similarity">
    <text evidence="1">Belongs to the nitronate monooxygenase family. NMO class I subfamily.</text>
</comment>
<evidence type="ECO:0000256" key="2">
    <source>
        <dbReference type="ARBA" id="ARBA00022630"/>
    </source>
</evidence>
<dbReference type="eggNOG" id="COG2070">
    <property type="taxonomic scope" value="Bacteria"/>
</dbReference>
<dbReference type="InterPro" id="IPR004136">
    <property type="entry name" value="NMO"/>
</dbReference>
<evidence type="ECO:0000256" key="6">
    <source>
        <dbReference type="SAM" id="SignalP"/>
    </source>
</evidence>
<evidence type="ECO:0000256" key="1">
    <source>
        <dbReference type="ARBA" id="ARBA00009881"/>
    </source>
</evidence>
<dbReference type="SUPFAM" id="SSF51412">
    <property type="entry name" value="Inosine monophosphate dehydrogenase (IMPDH)"/>
    <property type="match status" value="1"/>
</dbReference>
<evidence type="ECO:0000256" key="5">
    <source>
        <dbReference type="ARBA" id="ARBA00023033"/>
    </source>
</evidence>
<gene>
    <name evidence="7" type="ORF">HOC_13998</name>
</gene>
<dbReference type="Gene3D" id="3.20.20.70">
    <property type="entry name" value="Aldolase class I"/>
    <property type="match status" value="1"/>
</dbReference>
<keyword evidence="5" id="KW-0503">Monooxygenase</keyword>
<reference evidence="7 8" key="1">
    <citation type="journal article" date="2014" name="Antonie Van Leeuwenhoek">
        <title>Hyphomonas beringensis sp. nov. and Hyphomonas chukchiensis sp. nov., isolated from surface seawater of the Bering Sea and Chukchi Sea.</title>
        <authorList>
            <person name="Li C."/>
            <person name="Lai Q."/>
            <person name="Li G."/>
            <person name="Dong C."/>
            <person name="Wang J."/>
            <person name="Liao Y."/>
            <person name="Shao Z."/>
        </authorList>
    </citation>
    <scope>NUCLEOTIDE SEQUENCE [LARGE SCALE GENOMIC DNA]</scope>
    <source>
        <strain evidence="7 8">SCH89</strain>
    </source>
</reference>
<dbReference type="CDD" id="cd04730">
    <property type="entry name" value="NPD_like"/>
    <property type="match status" value="1"/>
</dbReference>
<accession>A0A059G4L3</accession>
<comment type="caution">
    <text evidence="7">The sequence shown here is derived from an EMBL/GenBank/DDBJ whole genome shotgun (WGS) entry which is preliminary data.</text>
</comment>
<feature type="chain" id="PRO_5001577968" evidence="6">
    <location>
        <begin position="23"/>
        <end position="316"/>
    </location>
</feature>
<dbReference type="Proteomes" id="UP000024942">
    <property type="component" value="Unassembled WGS sequence"/>
</dbReference>
<dbReference type="PANTHER" id="PTHR42747">
    <property type="entry name" value="NITRONATE MONOOXYGENASE-RELATED"/>
    <property type="match status" value="1"/>
</dbReference>
<keyword evidence="8" id="KW-1185">Reference proteome</keyword>
<dbReference type="Pfam" id="PF03060">
    <property type="entry name" value="NMO"/>
    <property type="match status" value="1"/>
</dbReference>
<proteinExistence type="inferred from homology"/>
<protein>
    <submittedName>
        <fullName evidence="7">Putative 2-nitropropane dioxygenase</fullName>
    </submittedName>
</protein>
<organism evidence="7 8">
    <name type="scientific">Hyphomonas oceanitis SCH89</name>
    <dbReference type="NCBI Taxonomy" id="1280953"/>
    <lineage>
        <taxon>Bacteria</taxon>
        <taxon>Pseudomonadati</taxon>
        <taxon>Pseudomonadota</taxon>
        <taxon>Alphaproteobacteria</taxon>
        <taxon>Hyphomonadales</taxon>
        <taxon>Hyphomonadaceae</taxon>
        <taxon>Hyphomonas</taxon>
    </lineage>
</organism>
<dbReference type="PROSITE" id="PS51257">
    <property type="entry name" value="PROKAR_LIPOPROTEIN"/>
    <property type="match status" value="1"/>
</dbReference>
<keyword evidence="2" id="KW-0285">Flavoprotein</keyword>
<feature type="signal peptide" evidence="6">
    <location>
        <begin position="1"/>
        <end position="22"/>
    </location>
</feature>
<keyword evidence="7" id="KW-0223">Dioxygenase</keyword>
<dbReference type="GO" id="GO:0018580">
    <property type="term" value="F:nitronate monooxygenase activity"/>
    <property type="evidence" value="ECO:0007669"/>
    <property type="project" value="InterPro"/>
</dbReference>
<sequence length="316" mass="33152">MSTRIDRFSLRLPLMAAPMSIASNVALVSACSRAGIIGCFPTHNAARDGGLASWIDRIETARHKHADHGGDPAPFAVNINVSRHKPAESLAGEIAACRAARLPLITTNAGDPSELVKQVHDWGGLVIHDATTVEQAEKAVAAGVDGLMLVCAGAGGLGGLLSPFAFVPRVRRFFDGIIQLAGGVATGEGIAAAELLGADMVCMGTRFIATEESGVVPGHKRMLTEVSMSDVLWTDAICGISANFLRPSIAANQLDPDHLPPLSHTGRPTLPPGVKPWSMVWSGGHSAALIDTIPTVVALVEELERGYLSARQSRTR</sequence>
<evidence type="ECO:0000256" key="3">
    <source>
        <dbReference type="ARBA" id="ARBA00022643"/>
    </source>
</evidence>
<dbReference type="GO" id="GO:0051213">
    <property type="term" value="F:dioxygenase activity"/>
    <property type="evidence" value="ECO:0007669"/>
    <property type="project" value="UniProtKB-KW"/>
</dbReference>
<keyword evidence="6" id="KW-0732">Signal</keyword>
<evidence type="ECO:0000256" key="4">
    <source>
        <dbReference type="ARBA" id="ARBA00023002"/>
    </source>
</evidence>
<name>A0A059G4L3_9PROT</name>
<keyword evidence="4" id="KW-0560">Oxidoreductase</keyword>
<dbReference type="AlphaFoldDB" id="A0A059G4L3"/>
<dbReference type="InterPro" id="IPR013785">
    <property type="entry name" value="Aldolase_TIM"/>
</dbReference>
<evidence type="ECO:0000313" key="8">
    <source>
        <dbReference type="Proteomes" id="UP000024942"/>
    </source>
</evidence>
<dbReference type="STRING" id="1280953.HOC_13998"/>
<dbReference type="PANTHER" id="PTHR42747:SF4">
    <property type="entry name" value="BLR1330 PROTEIN"/>
    <property type="match status" value="1"/>
</dbReference>
<dbReference type="EMBL" id="ARYL01000022">
    <property type="protein sequence ID" value="KDA01756.1"/>
    <property type="molecule type" value="Genomic_DNA"/>
</dbReference>
<evidence type="ECO:0000313" key="7">
    <source>
        <dbReference type="EMBL" id="KDA01756.1"/>
    </source>
</evidence>
<keyword evidence="3" id="KW-0288">FMN</keyword>
<dbReference type="PATRIC" id="fig|1280953.3.peg.2813"/>